<dbReference type="InParanoid" id="A0A6P3FJT3"/>
<keyword evidence="2" id="KW-1185">Reference proteome</keyword>
<keyword evidence="1" id="KW-1133">Transmembrane helix</keyword>
<evidence type="ECO:0000256" key="1">
    <source>
        <dbReference type="SAM" id="Phobius"/>
    </source>
</evidence>
<protein>
    <submittedName>
        <fullName evidence="3">Bcl-2-like protein 10</fullName>
    </submittedName>
</protein>
<evidence type="ECO:0000313" key="3">
    <source>
        <dbReference type="RefSeq" id="XP_004639107.1"/>
    </source>
</evidence>
<feature type="transmembrane region" description="Helical" evidence="1">
    <location>
        <begin position="62"/>
        <end position="80"/>
    </location>
</feature>
<accession>A0A6P3FJT3</accession>
<sequence>MGDALWVRTQLLFADYLEFCAREPAAVLHQAPGHRSCGLGDPDGFCLSFGGPLPLSYWKARLVQTFLSCVLATVLIYLWTRVYRFL</sequence>
<reference evidence="3" key="1">
    <citation type="submission" date="2025-08" db="UniProtKB">
        <authorList>
            <consortium name="RefSeq"/>
        </authorList>
    </citation>
    <scope>IDENTIFICATION</scope>
</reference>
<name>A0A6P3FJT3_OCTDE</name>
<dbReference type="GeneID" id="101561163"/>
<proteinExistence type="predicted"/>
<dbReference type="AlphaFoldDB" id="A0A6P3FJT3"/>
<organism evidence="2 3">
    <name type="scientific">Octodon degus</name>
    <name type="common">Degu</name>
    <name type="synonym">Sciurus degus</name>
    <dbReference type="NCBI Taxonomy" id="10160"/>
    <lineage>
        <taxon>Eukaryota</taxon>
        <taxon>Metazoa</taxon>
        <taxon>Chordata</taxon>
        <taxon>Craniata</taxon>
        <taxon>Vertebrata</taxon>
        <taxon>Euteleostomi</taxon>
        <taxon>Mammalia</taxon>
        <taxon>Eutheria</taxon>
        <taxon>Euarchontoglires</taxon>
        <taxon>Glires</taxon>
        <taxon>Rodentia</taxon>
        <taxon>Hystricomorpha</taxon>
        <taxon>Octodontidae</taxon>
        <taxon>Octodon</taxon>
    </lineage>
</organism>
<keyword evidence="1" id="KW-0472">Membrane</keyword>
<dbReference type="Proteomes" id="UP000515203">
    <property type="component" value="Unplaced"/>
</dbReference>
<dbReference type="RefSeq" id="XP_004639107.1">
    <property type="nucleotide sequence ID" value="XM_004639050.1"/>
</dbReference>
<dbReference type="OrthoDB" id="8856583at2759"/>
<gene>
    <name evidence="3" type="primary">Bcl2l10</name>
</gene>
<evidence type="ECO:0000313" key="2">
    <source>
        <dbReference type="Proteomes" id="UP000515203"/>
    </source>
</evidence>
<keyword evidence="1" id="KW-0812">Transmembrane</keyword>
<dbReference type="CTD" id="10017"/>